<evidence type="ECO:0000256" key="1">
    <source>
        <dbReference type="PROSITE-ProRule" id="PRU00888"/>
    </source>
</evidence>
<accession>A0A8T2YY07</accession>
<evidence type="ECO:0000259" key="3">
    <source>
        <dbReference type="Pfam" id="PF13847"/>
    </source>
</evidence>
<comment type="catalytic activity">
    <reaction evidence="1">
        <text>L-methionine + S-adenosyl-L-methionine = S-methyl-L-methionine + S-adenosyl-L-homocysteine</text>
        <dbReference type="Rhea" id="RHEA:13761"/>
        <dbReference type="ChEBI" id="CHEBI:57844"/>
        <dbReference type="ChEBI" id="CHEBI:57856"/>
        <dbReference type="ChEBI" id="CHEBI:58252"/>
        <dbReference type="ChEBI" id="CHEBI:59789"/>
        <dbReference type="EC" id="2.1.1.12"/>
    </reaction>
</comment>
<dbReference type="Proteomes" id="UP000807159">
    <property type="component" value="Chromosome 4"/>
</dbReference>
<evidence type="ECO:0000313" key="4">
    <source>
        <dbReference type="EMBL" id="KAH8509932.1"/>
    </source>
</evidence>
<dbReference type="PROSITE" id="PS51555">
    <property type="entry name" value="SAM_MT12"/>
    <property type="match status" value="1"/>
</dbReference>
<dbReference type="EMBL" id="JACEGQ020000004">
    <property type="protein sequence ID" value="KAH8509932.1"/>
    <property type="molecule type" value="Genomic_DNA"/>
</dbReference>
<dbReference type="Gene3D" id="3.40.640.10">
    <property type="entry name" value="Type I PLP-dependent aspartate aminotransferase-like (Major domain)"/>
    <property type="match status" value="1"/>
</dbReference>
<dbReference type="PANTHER" id="PTHR47087:SF1">
    <property type="entry name" value="METHIONINE S-METHYLTRANSFERASE"/>
    <property type="match status" value="1"/>
</dbReference>
<name>A0A8T2YY07_POPDE</name>
<comment type="caution">
    <text evidence="4">The sequence shown here is derived from an EMBL/GenBank/DDBJ whole genome shotgun (WGS) entry which is preliminary data.</text>
</comment>
<keyword evidence="1" id="KW-0489">Methyltransferase</keyword>
<dbReference type="InterPro" id="IPR029063">
    <property type="entry name" value="SAM-dependent_MTases_sf"/>
</dbReference>
<organism evidence="4 5">
    <name type="scientific">Populus deltoides</name>
    <name type="common">Eastern poplar</name>
    <name type="synonym">Eastern cottonwood</name>
    <dbReference type="NCBI Taxonomy" id="3696"/>
    <lineage>
        <taxon>Eukaryota</taxon>
        <taxon>Viridiplantae</taxon>
        <taxon>Streptophyta</taxon>
        <taxon>Embryophyta</taxon>
        <taxon>Tracheophyta</taxon>
        <taxon>Spermatophyta</taxon>
        <taxon>Magnoliopsida</taxon>
        <taxon>eudicotyledons</taxon>
        <taxon>Gunneridae</taxon>
        <taxon>Pentapetalae</taxon>
        <taxon>rosids</taxon>
        <taxon>fabids</taxon>
        <taxon>Malpighiales</taxon>
        <taxon>Salicaceae</taxon>
        <taxon>Saliceae</taxon>
        <taxon>Populus</taxon>
    </lineage>
</organism>
<comment type="similarity">
    <text evidence="1">Belongs to the class I-like SAM-binding methyltransferase superfamily.</text>
</comment>
<reference evidence="4" key="1">
    <citation type="journal article" date="2021" name="J. Hered.">
        <title>Genome Assembly of Salicaceae Populus deltoides (Eastern Cottonwood) I-69 Based on Nanopore Sequencing and Hi-C Technologies.</title>
        <authorList>
            <person name="Bai S."/>
            <person name="Wu H."/>
            <person name="Zhang J."/>
            <person name="Pan Z."/>
            <person name="Zhao W."/>
            <person name="Li Z."/>
            <person name="Tong C."/>
        </authorList>
    </citation>
    <scope>NUCLEOTIDE SEQUENCE</scope>
    <source>
        <tissue evidence="4">Leaf</tissue>
    </source>
</reference>
<dbReference type="GO" id="GO:0032259">
    <property type="term" value="P:methylation"/>
    <property type="evidence" value="ECO:0007669"/>
    <property type="project" value="UniProtKB-UniRule"/>
</dbReference>
<keyword evidence="5" id="KW-1185">Reference proteome</keyword>
<keyword evidence="1" id="KW-0808">Transferase</keyword>
<dbReference type="InterPro" id="IPR015421">
    <property type="entry name" value="PyrdxlP-dep_Trfase_major"/>
</dbReference>
<gene>
    <name evidence="4" type="ORF">H0E87_007737</name>
</gene>
<dbReference type="CDD" id="cd02440">
    <property type="entry name" value="AdoMet_MTases"/>
    <property type="match status" value="1"/>
</dbReference>
<dbReference type="SUPFAM" id="SSF53383">
    <property type="entry name" value="PLP-dependent transferases"/>
    <property type="match status" value="2"/>
</dbReference>
<dbReference type="InterPro" id="IPR025714">
    <property type="entry name" value="Methyltranfer_dom"/>
</dbReference>
<protein>
    <recommendedName>
        <fullName evidence="1">methionine S-methyltransferase</fullName>
        <ecNumber evidence="1">2.1.1.12</ecNumber>
    </recommendedName>
</protein>
<evidence type="ECO:0000313" key="5">
    <source>
        <dbReference type="Proteomes" id="UP000807159"/>
    </source>
</evidence>
<dbReference type="SUPFAM" id="SSF53335">
    <property type="entry name" value="S-adenosyl-L-methionine-dependent methyltransferases"/>
    <property type="match status" value="1"/>
</dbReference>
<dbReference type="Pfam" id="PF00155">
    <property type="entry name" value="Aminotran_1_2"/>
    <property type="match status" value="1"/>
</dbReference>
<feature type="domain" description="Methyltransferase" evidence="3">
    <location>
        <begin position="152"/>
        <end position="201"/>
    </location>
</feature>
<dbReference type="InterPro" id="IPR015424">
    <property type="entry name" value="PyrdxlP-dep_Trfase"/>
</dbReference>
<dbReference type="PANTHER" id="PTHR47087">
    <property type="entry name" value="METHIONINE S-METHYLTRANSFERASE"/>
    <property type="match status" value="1"/>
</dbReference>
<feature type="domain" description="Aminotransferase class I/classII large" evidence="2">
    <location>
        <begin position="751"/>
        <end position="996"/>
    </location>
</feature>
<dbReference type="GO" id="GO:0030170">
    <property type="term" value="F:pyridoxal phosphate binding"/>
    <property type="evidence" value="ECO:0007669"/>
    <property type="project" value="InterPro"/>
</dbReference>
<dbReference type="InterPro" id="IPR025779">
    <property type="entry name" value="Met_S-MeTrfase"/>
</dbReference>
<evidence type="ECO:0000259" key="2">
    <source>
        <dbReference type="Pfam" id="PF00155"/>
    </source>
</evidence>
<dbReference type="EC" id="2.1.1.12" evidence="1"/>
<keyword evidence="1" id="KW-0949">S-adenosyl-L-methionine</keyword>
<dbReference type="Pfam" id="PF13847">
    <property type="entry name" value="Methyltransf_31"/>
    <property type="match status" value="1"/>
</dbReference>
<dbReference type="InterPro" id="IPR004839">
    <property type="entry name" value="Aminotransferase_I/II_large"/>
</dbReference>
<dbReference type="Gene3D" id="3.40.50.150">
    <property type="entry name" value="Vaccinia Virus protein VP39"/>
    <property type="match status" value="1"/>
</dbReference>
<sequence length="1150" mass="127466">MAGSALSVEEFLKECQKSGDAAYGAFRSVLERLEDPNSRTAARIFLSDLYKRVGDSDQCLEQYHFRIQDIFLDQYQEPNNNSNDEETRSFEDLDYLESVVIPAKPNNLTIFGMGYRGRKKLTMMVIPSIFMPENWSFTFYEGLNRHPDSIFKDKTVAELGCGNGWISIALAEKWLPSKVYGLDINPRAVKVSWINLYLNAFDEKGQVIYDAEKKTLLDRVEFYESDLLSYIRDHNIELERIVGCIPQILNPNPDAMSKMITENASEEFLHSLSNYCALQGFVEDQFGLGLIARAVEEGIAVIKPMGIMIFNMGGRPGQAAADTDISALVEIEKNSPHRFEFFMGLTGDQPICARTAWAYGQAGGRIAHALSVYSCQLRQPNQVKKIFEFLKNGFHDVSSSLDLFFEDDSVADEKIPFLASLADQLKENSCFPYEPPAGSIHFRNLIASFLKTYHHIPLNSDNVVVFPSRAVAIENVLHLFSPRLAIVDEHLTQHLPRKWLTSLAIESAESDDPSKDVITVIEAPRQSDLMVELIKKLKPQVVITGMAHYEAVTSSAFAHLLEVTREIGSRLFLDISDHFELSSLPSSNGVLKYLAGTSLPSHAAIVCGLVKNQVYADLEVAFVISEEEAILKALSKTVEVLEGNTTPIREHYYGCLFHELLAFQLANRHPLVERESEKAKSDKLIGFSSSAISVLDYSELSISGAEISTLIHMDVDQSFLPTRSPVKAAIFEGFARQNLAESEIDVTPGMKQFIKSNYGFPTDSSTEFVYADSTQALFNRLVLCCINEGGTLCFPAGSNGNYVSAAKFLKANIMIIPTDSGAGFKLTGSLLNGVLQTVNKPWVYISGPTINPTGLLYSSKEMETILTTCSKFGARVVIDTSVSGLEFDTEGWGGWDLEPTLSKLNSSHNQSFCVSLLGGLSLKILSGALKFGFLALNNPLLVDTLHSFPGLSKPHSTVRYAIKKLLGLNEQKSELRDAVAEQSRNLQSRCQRLKEGDAKSSEPAAKSVIVSHARQLYAYLSVDDLMLANLALELRVETMSKVNVTLEKCGWDVLEPQGGISMVAKPTAYLNKVIKIRHSPKDDGKATSTYEVKLDDSVFREAMVKSTGLCINSGLWTGIPGYCRFTLALEESDFERALDCINKFQDVINN</sequence>
<dbReference type="GO" id="GO:0030732">
    <property type="term" value="F:methionine S-methyltransferase activity"/>
    <property type="evidence" value="ECO:0007669"/>
    <property type="project" value="UniProtKB-UniRule"/>
</dbReference>
<proteinExistence type="inferred from homology"/>
<dbReference type="AlphaFoldDB" id="A0A8T2YY07"/>